<comment type="caution">
    <text evidence="2">The sequence shown here is derived from an EMBL/GenBank/DDBJ whole genome shotgun (WGS) entry which is preliminary data.</text>
</comment>
<organism evidence="2 3">
    <name type="scientific">Montanilutibacter psychrotolerans</name>
    <dbReference type="NCBI Taxonomy" id="1327343"/>
    <lineage>
        <taxon>Bacteria</taxon>
        <taxon>Pseudomonadati</taxon>
        <taxon>Pseudomonadota</taxon>
        <taxon>Gammaproteobacteria</taxon>
        <taxon>Lysobacterales</taxon>
        <taxon>Lysobacteraceae</taxon>
        <taxon>Montanilutibacter</taxon>
    </lineage>
</organism>
<protein>
    <submittedName>
        <fullName evidence="2">Uncharacterized protein</fullName>
    </submittedName>
</protein>
<dbReference type="EMBL" id="RIBS01000001">
    <property type="protein sequence ID" value="RNF86275.1"/>
    <property type="molecule type" value="Genomic_DNA"/>
</dbReference>
<evidence type="ECO:0000256" key="1">
    <source>
        <dbReference type="SAM" id="MobiDB-lite"/>
    </source>
</evidence>
<proteinExistence type="predicted"/>
<sequence length="74" mass="8617">MSINHHVAESFGEWSLEPLDAPLCTTVSGKAQFRTDVRKVGNRRVMNERRDELRFNSDRRSGKDRRANRGWDSL</sequence>
<accession>A0A3M8SZZ6</accession>
<reference evidence="2 3" key="1">
    <citation type="submission" date="2018-11" db="EMBL/GenBank/DDBJ databases">
        <title>Lysobacter cryohumiis sp. nov., isolated from soil in the Tianshan Mountains, Xinjiang, China.</title>
        <authorList>
            <person name="Luo Y."/>
            <person name="Sheng H."/>
        </authorList>
    </citation>
    <scope>NUCLEOTIDE SEQUENCE [LARGE SCALE GENOMIC DNA]</scope>
    <source>
        <strain evidence="2 3">ZS60</strain>
    </source>
</reference>
<dbReference type="Proteomes" id="UP000267049">
    <property type="component" value="Unassembled WGS sequence"/>
</dbReference>
<keyword evidence="3" id="KW-1185">Reference proteome</keyword>
<feature type="region of interest" description="Disordered" evidence="1">
    <location>
        <begin position="54"/>
        <end position="74"/>
    </location>
</feature>
<evidence type="ECO:0000313" key="3">
    <source>
        <dbReference type="Proteomes" id="UP000267049"/>
    </source>
</evidence>
<name>A0A3M8SZZ6_9GAMM</name>
<gene>
    <name evidence="2" type="ORF">EER27_02295</name>
</gene>
<dbReference type="AlphaFoldDB" id="A0A3M8SZZ6"/>
<evidence type="ECO:0000313" key="2">
    <source>
        <dbReference type="EMBL" id="RNF86275.1"/>
    </source>
</evidence>